<evidence type="ECO:0000259" key="3">
    <source>
        <dbReference type="Pfam" id="PF10099"/>
    </source>
</evidence>
<evidence type="ECO:0000256" key="1">
    <source>
        <dbReference type="SAM" id="MobiDB-lite"/>
    </source>
</evidence>
<organism evidence="4 5">
    <name type="scientific">Caballeronia fortuita</name>
    <dbReference type="NCBI Taxonomy" id="1777138"/>
    <lineage>
        <taxon>Bacteria</taxon>
        <taxon>Pseudomonadati</taxon>
        <taxon>Pseudomonadota</taxon>
        <taxon>Betaproteobacteria</taxon>
        <taxon>Burkholderiales</taxon>
        <taxon>Burkholderiaceae</taxon>
        <taxon>Caballeronia</taxon>
    </lineage>
</organism>
<feature type="transmembrane region" description="Helical" evidence="2">
    <location>
        <begin position="96"/>
        <end position="118"/>
    </location>
</feature>
<dbReference type="STRING" id="1777138.AWB77_04292"/>
<feature type="region of interest" description="Disordered" evidence="1">
    <location>
        <begin position="220"/>
        <end position="245"/>
    </location>
</feature>
<dbReference type="Pfam" id="PF10099">
    <property type="entry name" value="RskA_C"/>
    <property type="match status" value="1"/>
</dbReference>
<dbReference type="AlphaFoldDB" id="A0A158CM94"/>
<dbReference type="InterPro" id="IPR018764">
    <property type="entry name" value="RskA_C"/>
</dbReference>
<accession>A0A158CM94</accession>
<gene>
    <name evidence="4" type="ORF">AWB77_04292</name>
</gene>
<protein>
    <submittedName>
        <fullName evidence="4">Anti-sigma-K factor rskA</fullName>
    </submittedName>
</protein>
<evidence type="ECO:0000313" key="5">
    <source>
        <dbReference type="Proteomes" id="UP000054903"/>
    </source>
</evidence>
<keyword evidence="5" id="KW-1185">Reference proteome</keyword>
<evidence type="ECO:0000256" key="2">
    <source>
        <dbReference type="SAM" id="Phobius"/>
    </source>
</evidence>
<keyword evidence="2" id="KW-0472">Membrane</keyword>
<dbReference type="OrthoDB" id="8617430at2"/>
<sequence>MNTPAANDDELRCAEYALGVLDAQARAALEADVPRDPALQRTLDVWQQRLTPLADDIRSIEPPERVWTRIRHDLGLMTPRRADLLARKRWWDNLSLWRWLTAGASVAALALLATNLVWMRQAAQAPTTAAVPGEYILASIASKDGLVHWTATVDVRRARIVITPTVRVTVPPNRATELWLIPPNAKPIALGVFPFDQPATISLPAEIVAQMNAQAVLAVSEEPPGGSPTGAPTGPVLATGQMHST</sequence>
<dbReference type="Proteomes" id="UP000054903">
    <property type="component" value="Unassembled WGS sequence"/>
</dbReference>
<dbReference type="GO" id="GO:0006417">
    <property type="term" value="P:regulation of translation"/>
    <property type="evidence" value="ECO:0007669"/>
    <property type="project" value="TreeGrafter"/>
</dbReference>
<dbReference type="RefSeq" id="WP_061136429.1">
    <property type="nucleotide sequence ID" value="NZ_FCNX02000011.1"/>
</dbReference>
<keyword evidence="2" id="KW-0812">Transmembrane</keyword>
<dbReference type="InterPro" id="IPR051474">
    <property type="entry name" value="Anti-sigma-K/W_factor"/>
</dbReference>
<dbReference type="EMBL" id="FCNX02000011">
    <property type="protein sequence ID" value="SAK83503.1"/>
    <property type="molecule type" value="Genomic_DNA"/>
</dbReference>
<feature type="compositionally biased region" description="Low complexity" evidence="1">
    <location>
        <begin position="220"/>
        <end position="235"/>
    </location>
</feature>
<dbReference type="PANTHER" id="PTHR37461">
    <property type="entry name" value="ANTI-SIGMA-K FACTOR RSKA"/>
    <property type="match status" value="1"/>
</dbReference>
<name>A0A158CM94_9BURK</name>
<comment type="caution">
    <text evidence="4">The sequence shown here is derived from an EMBL/GenBank/DDBJ whole genome shotgun (WGS) entry which is preliminary data.</text>
</comment>
<dbReference type="GO" id="GO:0005886">
    <property type="term" value="C:plasma membrane"/>
    <property type="evidence" value="ECO:0007669"/>
    <property type="project" value="InterPro"/>
</dbReference>
<reference evidence="4" key="1">
    <citation type="submission" date="2016-01" db="EMBL/GenBank/DDBJ databases">
        <authorList>
            <person name="Peeters C."/>
        </authorList>
    </citation>
    <scope>NUCLEOTIDE SEQUENCE</scope>
    <source>
        <strain evidence="4">LMG 29320</strain>
    </source>
</reference>
<dbReference type="PANTHER" id="PTHR37461:SF1">
    <property type="entry name" value="ANTI-SIGMA-K FACTOR RSKA"/>
    <property type="match status" value="1"/>
</dbReference>
<keyword evidence="2" id="KW-1133">Transmembrane helix</keyword>
<evidence type="ECO:0000313" key="4">
    <source>
        <dbReference type="EMBL" id="SAK83503.1"/>
    </source>
</evidence>
<feature type="domain" description="Anti-sigma K factor RskA C-terminal" evidence="3">
    <location>
        <begin position="102"/>
        <end position="236"/>
    </location>
</feature>
<dbReference type="GO" id="GO:0016989">
    <property type="term" value="F:sigma factor antagonist activity"/>
    <property type="evidence" value="ECO:0007669"/>
    <property type="project" value="TreeGrafter"/>
</dbReference>
<proteinExistence type="predicted"/>